<reference evidence="3" key="2">
    <citation type="submission" date="2020-09" db="EMBL/GenBank/DDBJ databases">
        <authorList>
            <person name="Sun Q."/>
            <person name="Zhou Y."/>
        </authorList>
    </citation>
    <scope>NUCLEOTIDE SEQUENCE</scope>
    <source>
        <strain evidence="3">CGMCC 1.15367</strain>
    </source>
</reference>
<dbReference type="InterPro" id="IPR036388">
    <property type="entry name" value="WH-like_DNA-bd_sf"/>
</dbReference>
<evidence type="ECO:0000313" key="3">
    <source>
        <dbReference type="EMBL" id="GGE07643.1"/>
    </source>
</evidence>
<dbReference type="AlphaFoldDB" id="A0A916ZPC8"/>
<accession>A0A916ZPC8</accession>
<name>A0A916ZPC8_9HYPH</name>
<comment type="caution">
    <text evidence="3">The sequence shown here is derived from an EMBL/GenBank/DDBJ whole genome shotgun (WGS) entry which is preliminary data.</text>
</comment>
<dbReference type="EMBL" id="BMIQ01000004">
    <property type="protein sequence ID" value="GGE07643.1"/>
    <property type="molecule type" value="Genomic_DNA"/>
</dbReference>
<keyword evidence="4" id="KW-1185">Reference proteome</keyword>
<reference evidence="3" key="1">
    <citation type="journal article" date="2014" name="Int. J. Syst. Evol. Microbiol.">
        <title>Complete genome sequence of Corynebacterium casei LMG S-19264T (=DSM 44701T), isolated from a smear-ripened cheese.</title>
        <authorList>
            <consortium name="US DOE Joint Genome Institute (JGI-PGF)"/>
            <person name="Walter F."/>
            <person name="Albersmeier A."/>
            <person name="Kalinowski J."/>
            <person name="Ruckert C."/>
        </authorList>
    </citation>
    <scope>NUCLEOTIDE SEQUENCE</scope>
    <source>
        <strain evidence="3">CGMCC 1.15367</strain>
    </source>
</reference>
<dbReference type="SUPFAM" id="SSF46785">
    <property type="entry name" value="Winged helix' DNA-binding domain"/>
    <property type="match status" value="1"/>
</dbReference>
<dbReference type="PANTHER" id="PTHR33164:SF5">
    <property type="entry name" value="ORGANIC HYDROPEROXIDE RESISTANCE TRANSCRIPTIONAL REGULATOR"/>
    <property type="match status" value="1"/>
</dbReference>
<gene>
    <name evidence="3" type="ORF">GCM10011390_28380</name>
</gene>
<dbReference type="CDD" id="cd00090">
    <property type="entry name" value="HTH_ARSR"/>
    <property type="match status" value="1"/>
</dbReference>
<dbReference type="InterPro" id="IPR000835">
    <property type="entry name" value="HTH_MarR-typ"/>
</dbReference>
<dbReference type="InterPro" id="IPR011991">
    <property type="entry name" value="ArsR-like_HTH"/>
</dbReference>
<dbReference type="GO" id="GO:0003700">
    <property type="term" value="F:DNA-binding transcription factor activity"/>
    <property type="evidence" value="ECO:0007669"/>
    <property type="project" value="InterPro"/>
</dbReference>
<evidence type="ECO:0000259" key="2">
    <source>
        <dbReference type="PROSITE" id="PS50995"/>
    </source>
</evidence>
<dbReference type="Proteomes" id="UP000644699">
    <property type="component" value="Unassembled WGS sequence"/>
</dbReference>
<dbReference type="InterPro" id="IPR036390">
    <property type="entry name" value="WH_DNA-bd_sf"/>
</dbReference>
<proteinExistence type="predicted"/>
<dbReference type="PROSITE" id="PS50995">
    <property type="entry name" value="HTH_MARR_2"/>
    <property type="match status" value="1"/>
</dbReference>
<dbReference type="GO" id="GO:0006950">
    <property type="term" value="P:response to stress"/>
    <property type="evidence" value="ECO:0007669"/>
    <property type="project" value="TreeGrafter"/>
</dbReference>
<dbReference type="Gene3D" id="1.10.10.10">
    <property type="entry name" value="Winged helix-like DNA-binding domain superfamily/Winged helix DNA-binding domain"/>
    <property type="match status" value="1"/>
</dbReference>
<dbReference type="PANTHER" id="PTHR33164">
    <property type="entry name" value="TRANSCRIPTIONAL REGULATOR, MARR FAMILY"/>
    <property type="match status" value="1"/>
</dbReference>
<evidence type="ECO:0000256" key="1">
    <source>
        <dbReference type="ARBA" id="ARBA00004496"/>
    </source>
</evidence>
<protein>
    <submittedName>
        <fullName evidence="3">Transcriptional regulator</fullName>
    </submittedName>
</protein>
<sequence>MSARPALLPLDEHLCFSLYGASMAVGRIYKPLLDTLGLTYPQYLVLTALREGGAMSVGAVAERLLLESSTVTPLLKRLQAAGLVERERNPENERQVIVRLTPAGGALRERCACLGERLVAASGMTIAELGRLNGEARRLRDNLAKAQDEDRT</sequence>
<feature type="domain" description="HTH marR-type" evidence="2">
    <location>
        <begin position="11"/>
        <end position="148"/>
    </location>
</feature>
<evidence type="ECO:0000313" key="4">
    <source>
        <dbReference type="Proteomes" id="UP000644699"/>
    </source>
</evidence>
<dbReference type="GO" id="GO:0005737">
    <property type="term" value="C:cytoplasm"/>
    <property type="evidence" value="ECO:0007669"/>
    <property type="project" value="UniProtKB-SubCell"/>
</dbReference>
<comment type="subcellular location">
    <subcellularLocation>
        <location evidence="1">Cytoplasm</location>
    </subcellularLocation>
</comment>
<dbReference type="InterPro" id="IPR039422">
    <property type="entry name" value="MarR/SlyA-like"/>
</dbReference>
<dbReference type="RefSeq" id="WP_188909538.1">
    <property type="nucleotide sequence ID" value="NZ_BMIQ01000004.1"/>
</dbReference>
<organism evidence="3 4">
    <name type="scientific">Aureimonas endophytica</name>
    <dbReference type="NCBI Taxonomy" id="2027858"/>
    <lineage>
        <taxon>Bacteria</taxon>
        <taxon>Pseudomonadati</taxon>
        <taxon>Pseudomonadota</taxon>
        <taxon>Alphaproteobacteria</taxon>
        <taxon>Hyphomicrobiales</taxon>
        <taxon>Aurantimonadaceae</taxon>
        <taxon>Aureimonas</taxon>
    </lineage>
</organism>
<dbReference type="SMART" id="SM00347">
    <property type="entry name" value="HTH_MARR"/>
    <property type="match status" value="1"/>
</dbReference>
<dbReference type="Pfam" id="PF01047">
    <property type="entry name" value="MarR"/>
    <property type="match status" value="1"/>
</dbReference>